<keyword evidence="3" id="KW-1185">Reference proteome</keyword>
<feature type="region of interest" description="Disordered" evidence="1">
    <location>
        <begin position="186"/>
        <end position="239"/>
    </location>
</feature>
<evidence type="ECO:0000256" key="1">
    <source>
        <dbReference type="SAM" id="MobiDB-lite"/>
    </source>
</evidence>
<dbReference type="Proteomes" id="UP000192596">
    <property type="component" value="Unassembled WGS sequence"/>
</dbReference>
<feature type="compositionally biased region" description="Basic and acidic residues" evidence="1">
    <location>
        <begin position="200"/>
        <end position="210"/>
    </location>
</feature>
<dbReference type="EMBL" id="NAJO01000025">
    <property type="protein sequence ID" value="OQO03279.1"/>
    <property type="molecule type" value="Genomic_DNA"/>
</dbReference>
<sequence length="267" mass="29783">MPILNDLIIILVWHDDQAPIVEHDSSLLNTPLAPANVTSVHCAFPPLTGFQIHYSCPPQSLLSGVKYFYFKLFLDAEHIVSWDCGPAHEWEGKVEFIPGSDGEKYGMMFEELGQVVKILELQVFRATARKPEHLKVDKLRCEGEGKGSRFPSIGALHPEDPRTFYNPDLLRTLGVVPETDPVGFKYTTKGPTVRSVQDLDGPRSEEKDPKIQTPSPNRKRRSVAHGTSSPSKPKSPRAALLEQVVARSLKRTVHASRQIVTGYEKPV</sequence>
<organism evidence="2 3">
    <name type="scientific">Cryoendolithus antarcticus</name>
    <dbReference type="NCBI Taxonomy" id="1507870"/>
    <lineage>
        <taxon>Eukaryota</taxon>
        <taxon>Fungi</taxon>
        <taxon>Dikarya</taxon>
        <taxon>Ascomycota</taxon>
        <taxon>Pezizomycotina</taxon>
        <taxon>Dothideomycetes</taxon>
        <taxon>Dothideomycetidae</taxon>
        <taxon>Cladosporiales</taxon>
        <taxon>Cladosporiaceae</taxon>
        <taxon>Cryoendolithus</taxon>
    </lineage>
</organism>
<dbReference type="OrthoDB" id="436496at2759"/>
<dbReference type="AlphaFoldDB" id="A0A1V8SW29"/>
<name>A0A1V8SW29_9PEZI</name>
<gene>
    <name evidence="2" type="ORF">B0A48_11535</name>
</gene>
<dbReference type="InParanoid" id="A0A1V8SW29"/>
<protein>
    <submittedName>
        <fullName evidence="2">Uncharacterized protein</fullName>
    </submittedName>
</protein>
<comment type="caution">
    <text evidence="2">The sequence shown here is derived from an EMBL/GenBank/DDBJ whole genome shotgun (WGS) entry which is preliminary data.</text>
</comment>
<reference evidence="3" key="1">
    <citation type="submission" date="2017-03" db="EMBL/GenBank/DDBJ databases">
        <title>Genomes of endolithic fungi from Antarctica.</title>
        <authorList>
            <person name="Coleine C."/>
            <person name="Masonjones S."/>
            <person name="Stajich J.E."/>
        </authorList>
    </citation>
    <scope>NUCLEOTIDE SEQUENCE [LARGE SCALE GENOMIC DNA]</scope>
    <source>
        <strain evidence="3">CCFEE 5527</strain>
    </source>
</reference>
<proteinExistence type="predicted"/>
<evidence type="ECO:0000313" key="2">
    <source>
        <dbReference type="EMBL" id="OQO03279.1"/>
    </source>
</evidence>
<evidence type="ECO:0000313" key="3">
    <source>
        <dbReference type="Proteomes" id="UP000192596"/>
    </source>
</evidence>
<accession>A0A1V8SW29</accession>